<accession>A0A6V7Q0F8</accession>
<dbReference type="EMBL" id="LR862131">
    <property type="protein sequence ID" value="CAD1836493.1"/>
    <property type="molecule type" value="Genomic_DNA"/>
</dbReference>
<dbReference type="AlphaFoldDB" id="A0A6V7Q0F8"/>
<sequence length="169" mass="18837">MAARRAGEGENNWMSSDAPISKFKVCSCVEGSWESPCTFSRICKLIQLLPAVGFLDLGWFSLILSWDFQSSSSLPSYLELGEGACGVSSHPFLLPSQIEIRKSQARFPSTPVVELEKYPFGDNYLFGYHVCPGGKLLVELERNQLVRRDMGDKLLGIRRLGTALQVECR</sequence>
<protein>
    <submittedName>
        <fullName evidence="1">Uncharacterized protein</fullName>
    </submittedName>
</protein>
<gene>
    <name evidence="1" type="ORF">CB5_LOCUS19704</name>
</gene>
<organism evidence="1">
    <name type="scientific">Ananas comosus var. bracteatus</name>
    <name type="common">red pineapple</name>
    <dbReference type="NCBI Taxonomy" id="296719"/>
    <lineage>
        <taxon>Eukaryota</taxon>
        <taxon>Viridiplantae</taxon>
        <taxon>Streptophyta</taxon>
        <taxon>Embryophyta</taxon>
        <taxon>Tracheophyta</taxon>
        <taxon>Spermatophyta</taxon>
        <taxon>Magnoliopsida</taxon>
        <taxon>Liliopsida</taxon>
        <taxon>Poales</taxon>
        <taxon>Bromeliaceae</taxon>
        <taxon>Bromelioideae</taxon>
        <taxon>Ananas</taxon>
    </lineage>
</organism>
<name>A0A6V7Q0F8_ANACO</name>
<reference evidence="1" key="1">
    <citation type="submission" date="2020-07" db="EMBL/GenBank/DDBJ databases">
        <authorList>
            <person name="Lin J."/>
        </authorList>
    </citation>
    <scope>NUCLEOTIDE SEQUENCE</scope>
</reference>
<evidence type="ECO:0000313" key="1">
    <source>
        <dbReference type="EMBL" id="CAD1836493.1"/>
    </source>
</evidence>
<proteinExistence type="predicted"/>